<dbReference type="Proteomes" id="UP000299102">
    <property type="component" value="Unassembled WGS sequence"/>
</dbReference>
<comment type="caution">
    <text evidence="1">The sequence shown here is derived from an EMBL/GenBank/DDBJ whole genome shotgun (WGS) entry which is preliminary data.</text>
</comment>
<evidence type="ECO:0000313" key="2">
    <source>
        <dbReference type="Proteomes" id="UP000299102"/>
    </source>
</evidence>
<gene>
    <name evidence="1" type="ORF">EVAR_16915_1</name>
</gene>
<accession>A0A4C1TVA6</accession>
<proteinExistence type="predicted"/>
<sequence length="75" mass="8747">MEGSCVRDMIYHNRNKEEWIVLDWSEPDIKIAVDELHQFPDLLKALHQVKKIKNARLTKEARVRHGSLVPNSDSP</sequence>
<protein>
    <submittedName>
        <fullName evidence="1">Uncharacterized protein</fullName>
    </submittedName>
</protein>
<keyword evidence="2" id="KW-1185">Reference proteome</keyword>
<dbReference type="EMBL" id="BGZK01000092">
    <property type="protein sequence ID" value="GBP17973.1"/>
    <property type="molecule type" value="Genomic_DNA"/>
</dbReference>
<name>A0A4C1TVA6_EUMVA</name>
<organism evidence="1 2">
    <name type="scientific">Eumeta variegata</name>
    <name type="common">Bagworm moth</name>
    <name type="synonym">Eumeta japonica</name>
    <dbReference type="NCBI Taxonomy" id="151549"/>
    <lineage>
        <taxon>Eukaryota</taxon>
        <taxon>Metazoa</taxon>
        <taxon>Ecdysozoa</taxon>
        <taxon>Arthropoda</taxon>
        <taxon>Hexapoda</taxon>
        <taxon>Insecta</taxon>
        <taxon>Pterygota</taxon>
        <taxon>Neoptera</taxon>
        <taxon>Endopterygota</taxon>
        <taxon>Lepidoptera</taxon>
        <taxon>Glossata</taxon>
        <taxon>Ditrysia</taxon>
        <taxon>Tineoidea</taxon>
        <taxon>Psychidae</taxon>
        <taxon>Oiketicinae</taxon>
        <taxon>Eumeta</taxon>
    </lineage>
</organism>
<dbReference type="AlphaFoldDB" id="A0A4C1TVA6"/>
<reference evidence="1 2" key="1">
    <citation type="journal article" date="2019" name="Commun. Biol.">
        <title>The bagworm genome reveals a unique fibroin gene that provides high tensile strength.</title>
        <authorList>
            <person name="Kono N."/>
            <person name="Nakamura H."/>
            <person name="Ohtoshi R."/>
            <person name="Tomita M."/>
            <person name="Numata K."/>
            <person name="Arakawa K."/>
        </authorList>
    </citation>
    <scope>NUCLEOTIDE SEQUENCE [LARGE SCALE GENOMIC DNA]</scope>
</reference>
<evidence type="ECO:0000313" key="1">
    <source>
        <dbReference type="EMBL" id="GBP17973.1"/>
    </source>
</evidence>